<sequence length="342" mass="39252">MKIVHITPSLAGGGAERMLSKLVEYDETNEHIIISLLNLKPHYKITNAEVIYLDLENNKINKLKAFFILKRCIKKIDPDLIQTWMKANFYGPLLKMTNQKKIVSNFRNGYSGTRNKVFLKLYTRYFNFFDGHIFVSKSALKEREDVGIRFSKCRVITNGFVIPKSQRKAPRNQFTIGHLSRYHSIKNQQMLINAYREFSKGKDTNLVLAGRDLNEKNLDISKIDHKKITILGELTATSNFYNSIDLFVLTSKSEGFPNVIGEAMSYGVPVITTNAGESFQIIGKTGYKVSSEQELVKILNELFLNDANLIEKGLQAKNRIKEKYSIHKIINNYTEFYNEIGE</sequence>
<keyword evidence="2" id="KW-0328">Glycosyltransferase</keyword>
<dbReference type="SUPFAM" id="SSF53756">
    <property type="entry name" value="UDP-Glycosyltransferase/glycogen phosphorylase"/>
    <property type="match status" value="1"/>
</dbReference>
<proteinExistence type="predicted"/>
<dbReference type="Proteomes" id="UP001595637">
    <property type="component" value="Unassembled WGS sequence"/>
</dbReference>
<dbReference type="InterPro" id="IPR028098">
    <property type="entry name" value="Glyco_trans_4-like_N"/>
</dbReference>
<dbReference type="Pfam" id="PF13439">
    <property type="entry name" value="Glyco_transf_4"/>
    <property type="match status" value="1"/>
</dbReference>
<comment type="caution">
    <text evidence="2">The sequence shown here is derived from an EMBL/GenBank/DDBJ whole genome shotgun (WGS) entry which is preliminary data.</text>
</comment>
<accession>A0ABV7N762</accession>
<name>A0ABV7N762_9STAP</name>
<dbReference type="Gene3D" id="3.40.50.2000">
    <property type="entry name" value="Glycogen Phosphorylase B"/>
    <property type="match status" value="2"/>
</dbReference>
<evidence type="ECO:0000259" key="1">
    <source>
        <dbReference type="Pfam" id="PF13439"/>
    </source>
</evidence>
<dbReference type="EMBL" id="JBHRVQ010000001">
    <property type="protein sequence ID" value="MFC3389119.1"/>
    <property type="molecule type" value="Genomic_DNA"/>
</dbReference>
<evidence type="ECO:0000313" key="2">
    <source>
        <dbReference type="EMBL" id="MFC3389119.1"/>
    </source>
</evidence>
<dbReference type="PANTHER" id="PTHR45947:SF3">
    <property type="entry name" value="SULFOQUINOVOSYL TRANSFERASE SQD2"/>
    <property type="match status" value="1"/>
</dbReference>
<dbReference type="GO" id="GO:0016757">
    <property type="term" value="F:glycosyltransferase activity"/>
    <property type="evidence" value="ECO:0007669"/>
    <property type="project" value="UniProtKB-KW"/>
</dbReference>
<evidence type="ECO:0000313" key="3">
    <source>
        <dbReference type="Proteomes" id="UP001595637"/>
    </source>
</evidence>
<dbReference type="Pfam" id="PF13692">
    <property type="entry name" value="Glyco_trans_1_4"/>
    <property type="match status" value="1"/>
</dbReference>
<dbReference type="InterPro" id="IPR050194">
    <property type="entry name" value="Glycosyltransferase_grp1"/>
</dbReference>
<protein>
    <submittedName>
        <fullName evidence="2">Glycosyltransferase</fullName>
        <ecNumber evidence="2">2.4.-.-</ecNumber>
    </submittedName>
</protein>
<reference evidence="3" key="1">
    <citation type="journal article" date="2019" name="Int. J. Syst. Evol. Microbiol.">
        <title>The Global Catalogue of Microorganisms (GCM) 10K type strain sequencing project: providing services to taxonomists for standard genome sequencing and annotation.</title>
        <authorList>
            <consortium name="The Broad Institute Genomics Platform"/>
            <consortium name="The Broad Institute Genome Sequencing Center for Infectious Disease"/>
            <person name="Wu L."/>
            <person name="Ma J."/>
        </authorList>
    </citation>
    <scope>NUCLEOTIDE SEQUENCE [LARGE SCALE GENOMIC DNA]</scope>
    <source>
        <strain evidence="3">CCM 7756</strain>
    </source>
</reference>
<feature type="domain" description="Glycosyltransferase subfamily 4-like N-terminal" evidence="1">
    <location>
        <begin position="46"/>
        <end position="159"/>
    </location>
</feature>
<organism evidence="2 3">
    <name type="scientific">Salinicoccus sesuvii</name>
    <dbReference type="NCBI Taxonomy" id="868281"/>
    <lineage>
        <taxon>Bacteria</taxon>
        <taxon>Bacillati</taxon>
        <taxon>Bacillota</taxon>
        <taxon>Bacilli</taxon>
        <taxon>Bacillales</taxon>
        <taxon>Staphylococcaceae</taxon>
        <taxon>Salinicoccus</taxon>
    </lineage>
</organism>
<dbReference type="EC" id="2.4.-.-" evidence="2"/>
<dbReference type="RefSeq" id="WP_380655672.1">
    <property type="nucleotide sequence ID" value="NZ_JBHRVQ010000001.1"/>
</dbReference>
<keyword evidence="3" id="KW-1185">Reference proteome</keyword>
<dbReference type="PANTHER" id="PTHR45947">
    <property type="entry name" value="SULFOQUINOVOSYL TRANSFERASE SQD2"/>
    <property type="match status" value="1"/>
</dbReference>
<keyword evidence="2" id="KW-0808">Transferase</keyword>
<gene>
    <name evidence="2" type="ORF">ACFOEO_11080</name>
</gene>